<evidence type="ECO:0000313" key="2">
    <source>
        <dbReference type="Proteomes" id="UP001153069"/>
    </source>
</evidence>
<organism evidence="1 2">
    <name type="scientific">Seminavis robusta</name>
    <dbReference type="NCBI Taxonomy" id="568900"/>
    <lineage>
        <taxon>Eukaryota</taxon>
        <taxon>Sar</taxon>
        <taxon>Stramenopiles</taxon>
        <taxon>Ochrophyta</taxon>
        <taxon>Bacillariophyta</taxon>
        <taxon>Bacillariophyceae</taxon>
        <taxon>Bacillariophycidae</taxon>
        <taxon>Naviculales</taxon>
        <taxon>Naviculaceae</taxon>
        <taxon>Seminavis</taxon>
    </lineage>
</organism>
<reference evidence="1" key="1">
    <citation type="submission" date="2020-06" db="EMBL/GenBank/DDBJ databases">
        <authorList>
            <consortium name="Plant Systems Biology data submission"/>
        </authorList>
    </citation>
    <scope>NUCLEOTIDE SEQUENCE</scope>
    <source>
        <strain evidence="1">D6</strain>
    </source>
</reference>
<name>A0A9N8DRI0_9STRA</name>
<evidence type="ECO:0000313" key="1">
    <source>
        <dbReference type="EMBL" id="CAB9507367.1"/>
    </source>
</evidence>
<proteinExistence type="predicted"/>
<dbReference type="EMBL" id="CAICTM010000302">
    <property type="protein sequence ID" value="CAB9507367.1"/>
    <property type="molecule type" value="Genomic_DNA"/>
</dbReference>
<dbReference type="Proteomes" id="UP001153069">
    <property type="component" value="Unassembled WGS sequence"/>
</dbReference>
<protein>
    <submittedName>
        <fullName evidence="1">Uncharacterized protein</fullName>
    </submittedName>
</protein>
<gene>
    <name evidence="1" type="ORF">SEMRO_303_G112401.1</name>
</gene>
<dbReference type="AlphaFoldDB" id="A0A9N8DRI0"/>
<sequence>MSNDNVVRNFRASTIPCDQPGYPVTRIVVCGDFCFQIMGYHLIISICTRPSSVVLANEFSSSSSSSSSSLSSASLPMAMEWCEKLHNRALMMSKHAIQEGCE</sequence>
<keyword evidence="2" id="KW-1185">Reference proteome</keyword>
<accession>A0A9N8DRI0</accession>
<comment type="caution">
    <text evidence="1">The sequence shown here is derived from an EMBL/GenBank/DDBJ whole genome shotgun (WGS) entry which is preliminary data.</text>
</comment>